<feature type="non-terminal residue" evidence="1">
    <location>
        <position position="1"/>
    </location>
</feature>
<evidence type="ECO:0000313" key="1">
    <source>
        <dbReference type="EMBL" id="GAH01422.1"/>
    </source>
</evidence>
<organism evidence="1">
    <name type="scientific">marine sediment metagenome</name>
    <dbReference type="NCBI Taxonomy" id="412755"/>
    <lineage>
        <taxon>unclassified sequences</taxon>
        <taxon>metagenomes</taxon>
        <taxon>ecological metagenomes</taxon>
    </lineage>
</organism>
<dbReference type="AlphaFoldDB" id="X1C292"/>
<accession>X1C292</accession>
<sequence>GKNIKYYKKGTVRSVTNYKLQQDLAIGNALCEDCNGRGNLCGTIDKSNLVRIDMPNNNLSAFHGTGTVLIDFFSPKPFSQKISSPVIQSDVSGVWGPASPPEVSKSDLSGGTVLPNSFPLLHMPYGYINNLIKIPRNLNGAGITIDPSNILFQDSNCGQLNLQRNNIIKTTIVIRGSINFDWTSIVPDYPSNCTDSSYNELINTFIVIWVPRVGEDLTKALTNLTYGIIKKICCVGEKTIKTDSPPFIFRCAIVDIFVDIFSVHRGSNMDDLNLMVNTKPLSLPNGFYHWP</sequence>
<gene>
    <name evidence="1" type="ORF">S01H4_39696</name>
</gene>
<name>X1C292_9ZZZZ</name>
<comment type="caution">
    <text evidence="1">The sequence shown here is derived from an EMBL/GenBank/DDBJ whole genome shotgun (WGS) entry which is preliminary data.</text>
</comment>
<proteinExistence type="predicted"/>
<feature type="non-terminal residue" evidence="1">
    <location>
        <position position="291"/>
    </location>
</feature>
<reference evidence="1" key="1">
    <citation type="journal article" date="2014" name="Front. Microbiol.">
        <title>High frequency of phylogenetically diverse reductive dehalogenase-homologous genes in deep subseafloor sedimentary metagenomes.</title>
        <authorList>
            <person name="Kawai M."/>
            <person name="Futagami T."/>
            <person name="Toyoda A."/>
            <person name="Takaki Y."/>
            <person name="Nishi S."/>
            <person name="Hori S."/>
            <person name="Arai W."/>
            <person name="Tsubouchi T."/>
            <person name="Morono Y."/>
            <person name="Uchiyama I."/>
            <person name="Ito T."/>
            <person name="Fujiyama A."/>
            <person name="Inagaki F."/>
            <person name="Takami H."/>
        </authorList>
    </citation>
    <scope>NUCLEOTIDE SEQUENCE</scope>
    <source>
        <strain evidence="1">Expedition CK06-06</strain>
    </source>
</reference>
<dbReference type="EMBL" id="BART01021533">
    <property type="protein sequence ID" value="GAH01422.1"/>
    <property type="molecule type" value="Genomic_DNA"/>
</dbReference>
<protein>
    <submittedName>
        <fullName evidence="1">Uncharacterized protein</fullName>
    </submittedName>
</protein>